<evidence type="ECO:0000313" key="7">
    <source>
        <dbReference type="EMBL" id="WOV86157.1"/>
    </source>
</evidence>
<organism evidence="7 8">
    <name type="scientific">Sporosarcina oncorhynchi</name>
    <dbReference type="NCBI Taxonomy" id="3056444"/>
    <lineage>
        <taxon>Bacteria</taxon>
        <taxon>Bacillati</taxon>
        <taxon>Bacillota</taxon>
        <taxon>Bacilli</taxon>
        <taxon>Bacillales</taxon>
        <taxon>Caryophanaceae</taxon>
        <taxon>Sporosarcina</taxon>
    </lineage>
</organism>
<name>A0ABZ0L3G3_9BACL</name>
<dbReference type="RefSeq" id="WP_317965048.1">
    <property type="nucleotide sequence ID" value="NZ_CP129118.1"/>
</dbReference>
<keyword evidence="3" id="KW-0418">Kinase</keyword>
<evidence type="ECO:0000256" key="5">
    <source>
        <dbReference type="NCBIfam" id="TIGR01378"/>
    </source>
</evidence>
<evidence type="ECO:0000313" key="8">
    <source>
        <dbReference type="Proteomes" id="UP001303902"/>
    </source>
</evidence>
<dbReference type="PANTHER" id="PTHR41299">
    <property type="entry name" value="THIAMINE PYROPHOSPHOKINASE"/>
    <property type="match status" value="1"/>
</dbReference>
<dbReference type="EC" id="2.7.6.2" evidence="5"/>
<feature type="domain" description="Thiamin pyrophosphokinase thiamin-binding" evidence="6">
    <location>
        <begin position="144"/>
        <end position="210"/>
    </location>
</feature>
<dbReference type="EMBL" id="CP129118">
    <property type="protein sequence ID" value="WOV86157.1"/>
    <property type="molecule type" value="Genomic_DNA"/>
</dbReference>
<sequence>MNRIIICAGGPLEELPDLQACSSEDTLFIGVDRGTVHLMDLGIIPSIAIGDFDSITATQLELIKECVEEVSVFNSDKDETDTELAIIRALELEPEEIILTGVTGGRLDHFQSVLHLLYRLQFENAGVLFSIRNASNELAFFRSGVHRIYKVDELPYVSFFAFGGTVSGLTLTGFKYETVNAEIGMGMTKFTSNELIAEVCTISFRQGICLMVRSSDS</sequence>
<dbReference type="InterPro" id="IPR007371">
    <property type="entry name" value="TPK_catalytic"/>
</dbReference>
<dbReference type="InterPro" id="IPR036759">
    <property type="entry name" value="TPK_catalytic_sf"/>
</dbReference>
<evidence type="ECO:0000259" key="6">
    <source>
        <dbReference type="SMART" id="SM00983"/>
    </source>
</evidence>
<proteinExistence type="predicted"/>
<dbReference type="Proteomes" id="UP001303902">
    <property type="component" value="Chromosome"/>
</dbReference>
<keyword evidence="1 7" id="KW-0808">Transferase</keyword>
<dbReference type="NCBIfam" id="TIGR01378">
    <property type="entry name" value="thi_PPkinase"/>
    <property type="match status" value="1"/>
</dbReference>
<dbReference type="CDD" id="cd07995">
    <property type="entry name" value="TPK"/>
    <property type="match status" value="1"/>
</dbReference>
<dbReference type="Pfam" id="PF04265">
    <property type="entry name" value="TPK_B1_binding"/>
    <property type="match status" value="1"/>
</dbReference>
<protein>
    <recommendedName>
        <fullName evidence="5">Thiamine diphosphokinase</fullName>
        <ecNumber evidence="5">2.7.6.2</ecNumber>
    </recommendedName>
</protein>
<dbReference type="Pfam" id="PF04263">
    <property type="entry name" value="TPK_catalytic"/>
    <property type="match status" value="1"/>
</dbReference>
<gene>
    <name evidence="7" type="ORF">QWT69_09350</name>
</gene>
<dbReference type="SMART" id="SM00983">
    <property type="entry name" value="TPK_B1_binding"/>
    <property type="match status" value="1"/>
</dbReference>
<dbReference type="Gene3D" id="3.40.50.10240">
    <property type="entry name" value="Thiamin pyrophosphokinase, catalytic domain"/>
    <property type="match status" value="1"/>
</dbReference>
<keyword evidence="4" id="KW-0067">ATP-binding</keyword>
<evidence type="ECO:0000256" key="2">
    <source>
        <dbReference type="ARBA" id="ARBA00022741"/>
    </source>
</evidence>
<evidence type="ECO:0000256" key="4">
    <source>
        <dbReference type="ARBA" id="ARBA00022840"/>
    </source>
</evidence>
<dbReference type="SUPFAM" id="SSF63999">
    <property type="entry name" value="Thiamin pyrophosphokinase, catalytic domain"/>
    <property type="match status" value="1"/>
</dbReference>
<dbReference type="InterPro" id="IPR053149">
    <property type="entry name" value="TPK"/>
</dbReference>
<evidence type="ECO:0000256" key="3">
    <source>
        <dbReference type="ARBA" id="ARBA00022777"/>
    </source>
</evidence>
<dbReference type="InterPro" id="IPR006282">
    <property type="entry name" value="Thi_PPkinase"/>
</dbReference>
<dbReference type="SUPFAM" id="SSF63862">
    <property type="entry name" value="Thiamin pyrophosphokinase, substrate-binding domain"/>
    <property type="match status" value="1"/>
</dbReference>
<dbReference type="PANTHER" id="PTHR41299:SF1">
    <property type="entry name" value="THIAMINE PYROPHOSPHOKINASE"/>
    <property type="match status" value="1"/>
</dbReference>
<accession>A0ABZ0L3G3</accession>
<dbReference type="InterPro" id="IPR036371">
    <property type="entry name" value="TPK_B1-bd_sf"/>
</dbReference>
<reference evidence="7 8" key="1">
    <citation type="submission" date="2023-06" db="EMBL/GenBank/DDBJ databases">
        <title>Sporosarcina sp. nov., isolated from Korean tranditional fermented seafood 'Jeotgal'.</title>
        <authorList>
            <person name="Yang A.I."/>
            <person name="Shin N.-R."/>
        </authorList>
    </citation>
    <scope>NUCLEOTIDE SEQUENCE [LARGE SCALE GENOMIC DNA]</scope>
    <source>
        <strain evidence="7 8">T2O-4</strain>
    </source>
</reference>
<dbReference type="GO" id="GO:0004788">
    <property type="term" value="F:thiamine diphosphokinase activity"/>
    <property type="evidence" value="ECO:0007669"/>
    <property type="project" value="UniProtKB-EC"/>
</dbReference>
<dbReference type="InterPro" id="IPR007373">
    <property type="entry name" value="Thiamin_PyroPKinase_B1-bd"/>
</dbReference>
<keyword evidence="2" id="KW-0547">Nucleotide-binding</keyword>
<evidence type="ECO:0000256" key="1">
    <source>
        <dbReference type="ARBA" id="ARBA00022679"/>
    </source>
</evidence>
<keyword evidence="8" id="KW-1185">Reference proteome</keyword>